<dbReference type="AlphaFoldDB" id="A0AAV4IGK0"/>
<name>A0AAV4IGK0_9GAST</name>
<dbReference type="PANTHER" id="PTHR33198">
    <property type="entry name" value="ANK_REP_REGION DOMAIN-CONTAINING PROTEIN-RELATED"/>
    <property type="match status" value="1"/>
</dbReference>
<dbReference type="Proteomes" id="UP000762676">
    <property type="component" value="Unassembled WGS sequence"/>
</dbReference>
<evidence type="ECO:0000313" key="2">
    <source>
        <dbReference type="Proteomes" id="UP000762676"/>
    </source>
</evidence>
<protein>
    <submittedName>
        <fullName evidence="1">Transposon Tf2-11 polyprotein</fullName>
    </submittedName>
</protein>
<comment type="caution">
    <text evidence="1">The sequence shown here is derived from an EMBL/GenBank/DDBJ whole genome shotgun (WGS) entry which is preliminary data.</text>
</comment>
<dbReference type="EMBL" id="BMAT01006225">
    <property type="protein sequence ID" value="GFS08570.1"/>
    <property type="molecule type" value="Genomic_DNA"/>
</dbReference>
<organism evidence="1 2">
    <name type="scientific">Elysia marginata</name>
    <dbReference type="NCBI Taxonomy" id="1093978"/>
    <lineage>
        <taxon>Eukaryota</taxon>
        <taxon>Metazoa</taxon>
        <taxon>Spiralia</taxon>
        <taxon>Lophotrochozoa</taxon>
        <taxon>Mollusca</taxon>
        <taxon>Gastropoda</taxon>
        <taxon>Heterobranchia</taxon>
        <taxon>Euthyneura</taxon>
        <taxon>Panpulmonata</taxon>
        <taxon>Sacoglossa</taxon>
        <taxon>Placobranchoidea</taxon>
        <taxon>Plakobranchidae</taxon>
        <taxon>Elysia</taxon>
    </lineage>
</organism>
<evidence type="ECO:0000313" key="1">
    <source>
        <dbReference type="EMBL" id="GFS08570.1"/>
    </source>
</evidence>
<accession>A0AAV4IGK0</accession>
<dbReference type="PANTHER" id="PTHR33198:SF19">
    <property type="entry name" value="CCHC-TYPE DOMAIN-CONTAINING PROTEIN"/>
    <property type="match status" value="1"/>
</dbReference>
<reference evidence="1 2" key="1">
    <citation type="journal article" date="2021" name="Elife">
        <title>Chloroplast acquisition without the gene transfer in kleptoplastic sea slugs, Plakobranchus ocellatus.</title>
        <authorList>
            <person name="Maeda T."/>
            <person name="Takahashi S."/>
            <person name="Yoshida T."/>
            <person name="Shimamura S."/>
            <person name="Takaki Y."/>
            <person name="Nagai Y."/>
            <person name="Toyoda A."/>
            <person name="Suzuki Y."/>
            <person name="Arimoto A."/>
            <person name="Ishii H."/>
            <person name="Satoh N."/>
            <person name="Nishiyama T."/>
            <person name="Hasebe M."/>
            <person name="Maruyama T."/>
            <person name="Minagawa J."/>
            <person name="Obokata J."/>
            <person name="Shigenobu S."/>
        </authorList>
    </citation>
    <scope>NUCLEOTIDE SEQUENCE [LARGE SCALE GENOMIC DNA]</scope>
</reference>
<proteinExistence type="predicted"/>
<sequence length="246" mass="28058">MALYGQIKEFCQSEETIHDYLDRLSFYFEANEVRAEEKKRAVLLTVIGPQQFRLLKDLSAPAKPADKSYSELCQLLTKHHAPAPPKFMCRAKFDGRTRHPGESIADYIAALRHLSEYCEFGDTLNDRLCEKFVTGVNNIDIQRKLLQERNLTLDKALQLATSIQQSSDAAKSMAPPSMNYIDRKQKSNFTNRAASKAHNTKCHRCNGPHAAHQCKFKSAMCYNSRRWLQWAFGVQKKNPAVSMVSK</sequence>
<keyword evidence="2" id="KW-1185">Reference proteome</keyword>
<gene>
    <name evidence="1" type="ORF">ElyMa_003016900</name>
</gene>